<proteinExistence type="predicted"/>
<dbReference type="CDD" id="cd04301">
    <property type="entry name" value="NAT_SF"/>
    <property type="match status" value="1"/>
</dbReference>
<dbReference type="PANTHER" id="PTHR43233:SF1">
    <property type="entry name" value="FAMILY N-ACETYLTRANSFERASE, PUTATIVE (AFU_ORTHOLOGUE AFUA_6G03350)-RELATED"/>
    <property type="match status" value="1"/>
</dbReference>
<dbReference type="Proteomes" id="UP001345013">
    <property type="component" value="Unassembled WGS sequence"/>
</dbReference>
<protein>
    <recommendedName>
        <fullName evidence="1">N-acetyltransferase domain-containing protein</fullName>
    </recommendedName>
</protein>
<gene>
    <name evidence="2" type="ORF">LTR24_001341</name>
</gene>
<dbReference type="Pfam" id="PF13508">
    <property type="entry name" value="Acetyltransf_7"/>
    <property type="match status" value="1"/>
</dbReference>
<dbReference type="InterPro" id="IPR000182">
    <property type="entry name" value="GNAT_dom"/>
</dbReference>
<evidence type="ECO:0000313" key="3">
    <source>
        <dbReference type="Proteomes" id="UP001345013"/>
    </source>
</evidence>
<name>A0ABR0KLD2_9EURO</name>
<sequence>MSLPTTKQHEWSRDGFVISTDQTLIDHSSLNKAFASDQLPWATELSSDELNVMLSRSICFGLYSATAELADTQTSSTHHEEHSEDPRPAMIGLARLITDCTTMAYLTDVYVLPEWRGRGLGSWLVECVKQWWDLMPSGRRLMLIASEGKREEYYAKALSSGRMEDEGGGYRVFTAKGKGVRV</sequence>
<dbReference type="PANTHER" id="PTHR43233">
    <property type="entry name" value="FAMILY N-ACETYLTRANSFERASE, PUTATIVE (AFU_ORTHOLOGUE AFUA_6G03350)-RELATED"/>
    <property type="match status" value="1"/>
</dbReference>
<comment type="caution">
    <text evidence="2">The sequence shown here is derived from an EMBL/GenBank/DDBJ whole genome shotgun (WGS) entry which is preliminary data.</text>
</comment>
<dbReference type="EMBL" id="JAVRRG010000009">
    <property type="protein sequence ID" value="KAK5099682.1"/>
    <property type="molecule type" value="Genomic_DNA"/>
</dbReference>
<keyword evidence="3" id="KW-1185">Reference proteome</keyword>
<dbReference type="Gene3D" id="3.40.630.30">
    <property type="match status" value="1"/>
</dbReference>
<feature type="domain" description="N-acetyltransferase" evidence="1">
    <location>
        <begin position="91"/>
        <end position="138"/>
    </location>
</feature>
<dbReference type="InterPro" id="IPR053144">
    <property type="entry name" value="Acetyltransferase_Butenolide"/>
</dbReference>
<evidence type="ECO:0000259" key="1">
    <source>
        <dbReference type="Pfam" id="PF13508"/>
    </source>
</evidence>
<reference evidence="2 3" key="1">
    <citation type="submission" date="2023-08" db="EMBL/GenBank/DDBJ databases">
        <title>Black Yeasts Isolated from many extreme environments.</title>
        <authorList>
            <person name="Coleine C."/>
            <person name="Stajich J.E."/>
            <person name="Selbmann L."/>
        </authorList>
    </citation>
    <scope>NUCLEOTIDE SEQUENCE [LARGE SCALE GENOMIC DNA]</scope>
    <source>
        <strain evidence="2 3">CCFEE 5885</strain>
    </source>
</reference>
<dbReference type="SUPFAM" id="SSF55729">
    <property type="entry name" value="Acyl-CoA N-acyltransferases (Nat)"/>
    <property type="match status" value="1"/>
</dbReference>
<dbReference type="InterPro" id="IPR016181">
    <property type="entry name" value="Acyl_CoA_acyltransferase"/>
</dbReference>
<accession>A0ABR0KLD2</accession>
<organism evidence="2 3">
    <name type="scientific">Lithohypha guttulata</name>
    <dbReference type="NCBI Taxonomy" id="1690604"/>
    <lineage>
        <taxon>Eukaryota</taxon>
        <taxon>Fungi</taxon>
        <taxon>Dikarya</taxon>
        <taxon>Ascomycota</taxon>
        <taxon>Pezizomycotina</taxon>
        <taxon>Eurotiomycetes</taxon>
        <taxon>Chaetothyriomycetidae</taxon>
        <taxon>Chaetothyriales</taxon>
        <taxon>Trichomeriaceae</taxon>
        <taxon>Lithohypha</taxon>
    </lineage>
</organism>
<evidence type="ECO:0000313" key="2">
    <source>
        <dbReference type="EMBL" id="KAK5099682.1"/>
    </source>
</evidence>